<feature type="transmembrane region" description="Helical" evidence="5">
    <location>
        <begin position="366"/>
        <end position="385"/>
    </location>
</feature>
<feature type="transmembrane region" description="Helical" evidence="5">
    <location>
        <begin position="86"/>
        <end position="106"/>
    </location>
</feature>
<dbReference type="GO" id="GO:0015179">
    <property type="term" value="F:L-amino acid transmembrane transporter activity"/>
    <property type="evidence" value="ECO:0007669"/>
    <property type="project" value="TreeGrafter"/>
</dbReference>
<dbReference type="Gene3D" id="1.20.1740.10">
    <property type="entry name" value="Amino acid/polyamine transporter I"/>
    <property type="match status" value="1"/>
</dbReference>
<name>A0A1M7CUB2_9BRAD</name>
<feature type="transmembrane region" description="Helical" evidence="5">
    <location>
        <begin position="391"/>
        <end position="412"/>
    </location>
</feature>
<comment type="subcellular location">
    <subcellularLocation>
        <location evidence="1">Membrane</location>
        <topology evidence="1">Multi-pass membrane protein</topology>
    </subcellularLocation>
</comment>
<dbReference type="PIRSF" id="PIRSF006060">
    <property type="entry name" value="AA_transporter"/>
    <property type="match status" value="1"/>
</dbReference>
<keyword evidence="4 5" id="KW-0472">Membrane</keyword>
<gene>
    <name evidence="6" type="ORF">SAMN05444159_6609</name>
</gene>
<feature type="transmembrane region" description="Helical" evidence="5">
    <location>
        <begin position="235"/>
        <end position="257"/>
    </location>
</feature>
<feature type="transmembrane region" description="Helical" evidence="5">
    <location>
        <begin position="165"/>
        <end position="184"/>
    </location>
</feature>
<proteinExistence type="predicted"/>
<evidence type="ECO:0000256" key="3">
    <source>
        <dbReference type="ARBA" id="ARBA00022989"/>
    </source>
</evidence>
<organism evidence="6 7">
    <name type="scientific">Bradyrhizobium lablabi</name>
    <dbReference type="NCBI Taxonomy" id="722472"/>
    <lineage>
        <taxon>Bacteria</taxon>
        <taxon>Pseudomonadati</taxon>
        <taxon>Pseudomonadota</taxon>
        <taxon>Alphaproteobacteria</taxon>
        <taxon>Hyphomicrobiales</taxon>
        <taxon>Nitrobacteraceae</taxon>
        <taxon>Bradyrhizobium</taxon>
    </lineage>
</organism>
<dbReference type="Proteomes" id="UP000189935">
    <property type="component" value="Chromosome I"/>
</dbReference>
<feature type="transmembrane region" description="Helical" evidence="5">
    <location>
        <begin position="52"/>
        <end position="74"/>
    </location>
</feature>
<feature type="transmembrane region" description="Helical" evidence="5">
    <location>
        <begin position="424"/>
        <end position="444"/>
    </location>
</feature>
<dbReference type="Pfam" id="PF13520">
    <property type="entry name" value="AA_permease_2"/>
    <property type="match status" value="1"/>
</dbReference>
<evidence type="ECO:0000313" key="7">
    <source>
        <dbReference type="Proteomes" id="UP000189935"/>
    </source>
</evidence>
<feature type="transmembrane region" description="Helical" evidence="5">
    <location>
        <begin position="196"/>
        <end position="215"/>
    </location>
</feature>
<keyword evidence="2 5" id="KW-0812">Transmembrane</keyword>
<feature type="transmembrane region" description="Helical" evidence="5">
    <location>
        <begin position="269"/>
        <end position="289"/>
    </location>
</feature>
<feature type="transmembrane region" description="Helical" evidence="5">
    <location>
        <begin position="319"/>
        <end position="338"/>
    </location>
</feature>
<dbReference type="GO" id="GO:0016020">
    <property type="term" value="C:membrane"/>
    <property type="evidence" value="ECO:0007669"/>
    <property type="project" value="UniProtKB-SubCell"/>
</dbReference>
<reference evidence="6 7" key="1">
    <citation type="submission" date="2016-11" db="EMBL/GenBank/DDBJ databases">
        <authorList>
            <person name="Jaros S."/>
            <person name="Januszkiewicz K."/>
            <person name="Wedrychowicz H."/>
        </authorList>
    </citation>
    <scope>NUCLEOTIDE SEQUENCE [LARGE SCALE GENOMIC DNA]</scope>
    <source>
        <strain evidence="6 7">GAS499</strain>
    </source>
</reference>
<evidence type="ECO:0000256" key="1">
    <source>
        <dbReference type="ARBA" id="ARBA00004141"/>
    </source>
</evidence>
<dbReference type="InterPro" id="IPR050598">
    <property type="entry name" value="AminoAcid_Transporter"/>
</dbReference>
<evidence type="ECO:0000256" key="4">
    <source>
        <dbReference type="ARBA" id="ARBA00023136"/>
    </source>
</evidence>
<accession>A0A1M7CUB2</accession>
<feature type="transmembrane region" description="Helical" evidence="5">
    <location>
        <begin position="127"/>
        <end position="153"/>
    </location>
</feature>
<feature type="transmembrane region" description="Helical" evidence="5">
    <location>
        <begin position="450"/>
        <end position="469"/>
    </location>
</feature>
<evidence type="ECO:0000256" key="2">
    <source>
        <dbReference type="ARBA" id="ARBA00022692"/>
    </source>
</evidence>
<dbReference type="InterPro" id="IPR002293">
    <property type="entry name" value="AA/rel_permease1"/>
</dbReference>
<dbReference type="EMBL" id="LT670844">
    <property type="protein sequence ID" value="SHL70841.1"/>
    <property type="molecule type" value="Genomic_DNA"/>
</dbReference>
<dbReference type="PANTHER" id="PTHR11785:SF512">
    <property type="entry name" value="SOBREMESA, ISOFORM B"/>
    <property type="match status" value="1"/>
</dbReference>
<keyword evidence="3 5" id="KW-1133">Transmembrane helix</keyword>
<dbReference type="PANTHER" id="PTHR11785">
    <property type="entry name" value="AMINO ACID TRANSPORTER"/>
    <property type="match status" value="1"/>
</dbReference>
<protein>
    <submittedName>
        <fullName evidence="6">Amino acid/polyamine/organocation transporter, APC superfamily</fullName>
    </submittedName>
</protein>
<evidence type="ECO:0000313" key="6">
    <source>
        <dbReference type="EMBL" id="SHL70841.1"/>
    </source>
</evidence>
<dbReference type="AlphaFoldDB" id="A0A1M7CUB2"/>
<evidence type="ECO:0000256" key="5">
    <source>
        <dbReference type="SAM" id="Phobius"/>
    </source>
</evidence>
<sequence>MLTLLELREDSLHDENYRRDARPKVWTDMAASETGSAAWPDSLPGHRSTVSVFVATAIVVADMVGVGVFTSLGFQVKDIPSGFSILLLWAVGGIVALCGVFSYSELGAMFPRSSGEYNFLSRAFHPAFGFLAGFVSATVGFAAPVALAAMAFGEYGKSVFPGAPPLLLAVGIVWLVSLVQLGGIKHSSNFQLISTILKVVLIVAFLVAGFVIGTPQPVRFTPDVSDLAHITSAPFAIGLVFVMYSFSGWNAATYIIGEMKTPQQSLPRALLWGTLIVLVLYVALNAVFLRTAPIDKLAGQLDVARIAGSYIFGDLGGRIVGAMICIGLISSISAMMWIGPRVMMTMGEDIPALQVFSRKSARGAPVYAILFQLAVANLMLFTQSFEKVLDFIQSALLFCSFFTVLGVIKLRITQPGLPRPYRAWGYPITPAVFLLVTGFMMYYLLTERPLQSSLGILIMISGLLIYAIFRKRAGPGAASPSSQTSRE</sequence>